<evidence type="ECO:0000313" key="4">
    <source>
        <dbReference type="Proteomes" id="UP001558652"/>
    </source>
</evidence>
<reference evidence="3 4" key="1">
    <citation type="submission" date="2024-07" db="EMBL/GenBank/DDBJ databases">
        <title>Chromosome-level genome assembly of the water stick insect Ranatra chinensis (Heteroptera: Nepidae).</title>
        <authorList>
            <person name="Liu X."/>
        </authorList>
    </citation>
    <scope>NUCLEOTIDE SEQUENCE [LARGE SCALE GENOMIC DNA]</scope>
    <source>
        <strain evidence="3">Cailab_2021Rc</strain>
        <tissue evidence="3">Muscle</tissue>
    </source>
</reference>
<evidence type="ECO:0000256" key="2">
    <source>
        <dbReference type="SAM" id="SignalP"/>
    </source>
</evidence>
<protein>
    <submittedName>
        <fullName evidence="3">Uncharacterized protein</fullName>
    </submittedName>
</protein>
<evidence type="ECO:0000313" key="3">
    <source>
        <dbReference type="EMBL" id="KAL1138301.1"/>
    </source>
</evidence>
<dbReference type="AlphaFoldDB" id="A0ABD0YQR2"/>
<sequence>MQLTAQSQAQAAAAQWLILWLSLEVVSLLNLGRGKGESPGEYAHMMEAQTRAICDRVVESENDKMEAQYVIKLIKPLLLENIKREVPDRVKKSLKTTSTPLRLDEAVEMVKEEDEEFRESRRTDEDWTKVTYSRKRRRHEGNTESDGSLSPKRQSLGGSQENNIGRGRSTDQGEGGTKTGGKTVLSIHCNKTENGANHKRKDLGILHCGGTTEEINNGSGSRIREQWCKRAFRGGHLLSSVRLYASSGYVDLHVASVQIPLALLDRGSQKRGFHNLKRANVPISLHQPDKNIFKVEKQLDELRLLVPTWQYLKEVEGPRLVMTMKKAGSLGLEIVRKGSTQWKRLQDEFEKVARVGILNMSSRLVVIIRDQVPRGGGGKAVAISLNNLQRRGAATFATILPRLRLFELPKFLKDKLPLKKSEDKRTCRPVEPKENNLKKVPEHELMDSLSKKWVNLRDKLPGWQETIAKRLQQVQDVVTKRLPKP</sequence>
<feature type="chain" id="PRO_5044794628" evidence="2">
    <location>
        <begin position="29"/>
        <end position="485"/>
    </location>
</feature>
<proteinExistence type="predicted"/>
<keyword evidence="4" id="KW-1185">Reference proteome</keyword>
<feature type="signal peptide" evidence="2">
    <location>
        <begin position="1"/>
        <end position="28"/>
    </location>
</feature>
<dbReference type="Proteomes" id="UP001558652">
    <property type="component" value="Unassembled WGS sequence"/>
</dbReference>
<gene>
    <name evidence="3" type="ORF">AAG570_009989</name>
</gene>
<dbReference type="EMBL" id="JBFDAA010000004">
    <property type="protein sequence ID" value="KAL1138301.1"/>
    <property type="molecule type" value="Genomic_DNA"/>
</dbReference>
<evidence type="ECO:0000256" key="1">
    <source>
        <dbReference type="SAM" id="MobiDB-lite"/>
    </source>
</evidence>
<feature type="region of interest" description="Disordered" evidence="1">
    <location>
        <begin position="132"/>
        <end position="183"/>
    </location>
</feature>
<organism evidence="3 4">
    <name type="scientific">Ranatra chinensis</name>
    <dbReference type="NCBI Taxonomy" id="642074"/>
    <lineage>
        <taxon>Eukaryota</taxon>
        <taxon>Metazoa</taxon>
        <taxon>Ecdysozoa</taxon>
        <taxon>Arthropoda</taxon>
        <taxon>Hexapoda</taxon>
        <taxon>Insecta</taxon>
        <taxon>Pterygota</taxon>
        <taxon>Neoptera</taxon>
        <taxon>Paraneoptera</taxon>
        <taxon>Hemiptera</taxon>
        <taxon>Heteroptera</taxon>
        <taxon>Panheteroptera</taxon>
        <taxon>Nepomorpha</taxon>
        <taxon>Nepidae</taxon>
        <taxon>Ranatrinae</taxon>
        <taxon>Ranatra</taxon>
    </lineage>
</organism>
<name>A0ABD0YQR2_9HEMI</name>
<comment type="caution">
    <text evidence="3">The sequence shown here is derived from an EMBL/GenBank/DDBJ whole genome shotgun (WGS) entry which is preliminary data.</text>
</comment>
<keyword evidence="2" id="KW-0732">Signal</keyword>
<feature type="compositionally biased region" description="Polar residues" evidence="1">
    <location>
        <begin position="144"/>
        <end position="163"/>
    </location>
</feature>
<accession>A0ABD0YQR2</accession>